<dbReference type="EMBL" id="LCBU01000042">
    <property type="protein sequence ID" value="KKS16448.1"/>
    <property type="molecule type" value="Genomic_DNA"/>
</dbReference>
<sequence length="266" mass="28673">VGKDTGGTISVSGYGSIDFETTYLYGIAEMPSSWNMEALKAQAVAARSYAYRYKIAGTTICTTESCQVFRKSKSDSPPAAWKQAVDETKGQVLEDVVTYYSSTSGGYSTTSGWDTTDGSGGSNFFDKSYEKIGGSPWAYKAWYRKGYTASGDTCGQDDPWLNNEEFTDIVNAAIVLKNGSDDRVTSTSTSCWGGNPYSYAELRSKGGVSSVSTVSVIQGNGTTNEVVINGSIHLTGAEFKQGFNLRAPGYLMIPQKGFAFFNIEKK</sequence>
<dbReference type="Pfam" id="PF08486">
    <property type="entry name" value="SpoIID"/>
    <property type="match status" value="1"/>
</dbReference>
<reference evidence="2 3" key="1">
    <citation type="journal article" date="2015" name="Nature">
        <title>rRNA introns, odd ribosomes, and small enigmatic genomes across a large radiation of phyla.</title>
        <authorList>
            <person name="Brown C.T."/>
            <person name="Hug L.A."/>
            <person name="Thomas B.C."/>
            <person name="Sharon I."/>
            <person name="Castelle C.J."/>
            <person name="Singh A."/>
            <person name="Wilkins M.J."/>
            <person name="Williams K.H."/>
            <person name="Banfield J.F."/>
        </authorList>
    </citation>
    <scope>NUCLEOTIDE SEQUENCE [LARGE SCALE GENOMIC DNA]</scope>
</reference>
<gene>
    <name evidence="2" type="ORF">UU74_C0042G0001</name>
</gene>
<feature type="non-terminal residue" evidence="2">
    <location>
        <position position="1"/>
    </location>
</feature>
<dbReference type="Proteomes" id="UP000033969">
    <property type="component" value="Unassembled WGS sequence"/>
</dbReference>
<name>A0A0G0ZTV0_9BACT</name>
<dbReference type="PATRIC" id="fig|1618556.3.peg.549"/>
<evidence type="ECO:0000313" key="2">
    <source>
        <dbReference type="EMBL" id="KKS16448.1"/>
    </source>
</evidence>
<feature type="domain" description="Sporulation stage II protein D amidase enhancer LytB N-terminal" evidence="1">
    <location>
        <begin position="22"/>
        <end position="93"/>
    </location>
</feature>
<accession>A0A0G0ZTV0</accession>
<dbReference type="AlphaFoldDB" id="A0A0G0ZTV0"/>
<dbReference type="InterPro" id="IPR013693">
    <property type="entry name" value="SpoIID/LytB_N"/>
</dbReference>
<protein>
    <submittedName>
        <fullName evidence="2">SpoIID/LytB domain protein</fullName>
    </submittedName>
</protein>
<evidence type="ECO:0000313" key="3">
    <source>
        <dbReference type="Proteomes" id="UP000033969"/>
    </source>
</evidence>
<proteinExistence type="predicted"/>
<comment type="caution">
    <text evidence="2">The sequence shown here is derived from an EMBL/GenBank/DDBJ whole genome shotgun (WGS) entry which is preliminary data.</text>
</comment>
<evidence type="ECO:0000259" key="1">
    <source>
        <dbReference type="Pfam" id="PF08486"/>
    </source>
</evidence>
<organism evidence="2 3">
    <name type="scientific">Candidatus Woesebacteria bacterium GW2011_GWA1_41_7</name>
    <dbReference type="NCBI Taxonomy" id="1618556"/>
    <lineage>
        <taxon>Bacteria</taxon>
        <taxon>Candidatus Woeseibacteriota</taxon>
    </lineage>
</organism>